<dbReference type="InterPro" id="IPR005843">
    <property type="entry name" value="A-D-PHexomutase_C"/>
</dbReference>
<dbReference type="EC" id="5.4.2.-" evidence="12"/>
<accession>A0ABU2H824</accession>
<evidence type="ECO:0000256" key="7">
    <source>
        <dbReference type="RuleBase" id="RU004326"/>
    </source>
</evidence>
<dbReference type="InterPro" id="IPR036900">
    <property type="entry name" value="A-D-PHexomutase_C_sf"/>
</dbReference>
<sequence length="563" mass="59710">MQELYRQAREWMAQDPDPRTRAELEQLLATAPSDSAAEDELADRFRQRLQFGTAGLRGALGAGPNRMNRVTVLRAAAGLAAWLHHNHDRERAPLVVVGYDARHNSARFAVDTASVLSAAGIIVRCLPEPLPTPVLAHTVADLGAAAGVMVTASHNPPQDNGYKVYVGGAGPAAGSQILPPIDTEISAAIDAVGPVDQLPLDEEGWRTFGTEPVHRYLDSLSQLPLGPDRDLSVTYTPLHGVGAETLQAAFARHGFPAPHLVPQQARPDPDFPTVAFPNPEEPGALDLALAEADRVGSDLVLANDPDADRLAAAVPGHGMLTGDEVGALLAEHVLAHTSGPDRIVATTVVSASLLSTLASAYGVRYEETLTGFKWLARVGGDGSDPARCVCAYEEALGYCLAGDTCRPVADKDGIGAALVLAAVAATAKRSGRTLVDLRDEQARRYGLHLTRQLTRRFANPAERTAVMARLRQHPPTQLAQLRVSQVVDLATGEAGLPPTDAIRYQLTGPVTARLVVRPSGTEPKLKCYLEVVCAPQDDVSAARAEASRQMDELAEAVHGLVLG</sequence>
<dbReference type="InterPro" id="IPR005846">
    <property type="entry name" value="A-D-PHexomutase_a/b/a-III"/>
</dbReference>
<dbReference type="Pfam" id="PF02878">
    <property type="entry name" value="PGM_PMM_I"/>
    <property type="match status" value="1"/>
</dbReference>
<evidence type="ECO:0000259" key="11">
    <source>
        <dbReference type="Pfam" id="PF02880"/>
    </source>
</evidence>
<dbReference type="CDD" id="cd05799">
    <property type="entry name" value="PGM2"/>
    <property type="match status" value="1"/>
</dbReference>
<keyword evidence="3" id="KW-0597">Phosphoprotein</keyword>
<evidence type="ECO:0000256" key="5">
    <source>
        <dbReference type="ARBA" id="ARBA00022842"/>
    </source>
</evidence>
<dbReference type="Gene3D" id="3.30.310.50">
    <property type="entry name" value="Alpha-D-phosphohexomutase, C-terminal domain"/>
    <property type="match status" value="1"/>
</dbReference>
<feature type="domain" description="Alpha-D-phosphohexomutase alpha/beta/alpha" evidence="9">
    <location>
        <begin position="49"/>
        <end position="176"/>
    </location>
</feature>
<dbReference type="InterPro" id="IPR016055">
    <property type="entry name" value="A-D-PHexomutase_a/b/a-I/II/III"/>
</dbReference>
<evidence type="ECO:0000313" key="12">
    <source>
        <dbReference type="EMBL" id="MDS1270999.1"/>
    </source>
</evidence>
<dbReference type="SUPFAM" id="SSF55957">
    <property type="entry name" value="Phosphoglucomutase, C-terminal domain"/>
    <property type="match status" value="1"/>
</dbReference>
<evidence type="ECO:0000259" key="10">
    <source>
        <dbReference type="Pfam" id="PF02879"/>
    </source>
</evidence>
<dbReference type="RefSeq" id="WP_310912552.1">
    <property type="nucleotide sequence ID" value="NZ_JAVLVT010000005.1"/>
</dbReference>
<dbReference type="PANTHER" id="PTHR45745:SF1">
    <property type="entry name" value="PHOSPHOGLUCOMUTASE 2B-RELATED"/>
    <property type="match status" value="1"/>
</dbReference>
<organism evidence="12 13">
    <name type="scientific">Lipingzhangella rawalii</name>
    <dbReference type="NCBI Taxonomy" id="2055835"/>
    <lineage>
        <taxon>Bacteria</taxon>
        <taxon>Bacillati</taxon>
        <taxon>Actinomycetota</taxon>
        <taxon>Actinomycetes</taxon>
        <taxon>Streptosporangiales</taxon>
        <taxon>Nocardiopsidaceae</taxon>
        <taxon>Lipingzhangella</taxon>
    </lineage>
</organism>
<keyword evidence="4 7" id="KW-0479">Metal-binding</keyword>
<comment type="similarity">
    <text evidence="2 7">Belongs to the phosphohexose mutase family.</text>
</comment>
<evidence type="ECO:0000256" key="2">
    <source>
        <dbReference type="ARBA" id="ARBA00010231"/>
    </source>
</evidence>
<dbReference type="GO" id="GO:0016853">
    <property type="term" value="F:isomerase activity"/>
    <property type="evidence" value="ECO:0007669"/>
    <property type="project" value="UniProtKB-KW"/>
</dbReference>
<name>A0ABU2H824_9ACTN</name>
<protein>
    <submittedName>
        <fullName evidence="12">Phospho-sugar mutase</fullName>
        <ecNumber evidence="12">5.4.2.-</ecNumber>
    </submittedName>
</protein>
<evidence type="ECO:0000256" key="6">
    <source>
        <dbReference type="ARBA" id="ARBA00023235"/>
    </source>
</evidence>
<keyword evidence="6 12" id="KW-0413">Isomerase</keyword>
<keyword evidence="13" id="KW-1185">Reference proteome</keyword>
<dbReference type="EMBL" id="JAVLVT010000005">
    <property type="protein sequence ID" value="MDS1270999.1"/>
    <property type="molecule type" value="Genomic_DNA"/>
</dbReference>
<dbReference type="InterPro" id="IPR005844">
    <property type="entry name" value="A-D-PHexomutase_a/b/a-I"/>
</dbReference>
<evidence type="ECO:0000256" key="1">
    <source>
        <dbReference type="ARBA" id="ARBA00001946"/>
    </source>
</evidence>
<evidence type="ECO:0000313" key="13">
    <source>
        <dbReference type="Proteomes" id="UP001250214"/>
    </source>
</evidence>
<feature type="domain" description="Alpha-D-phosphohexomutase alpha/beta/alpha" evidence="10">
    <location>
        <begin position="226"/>
        <end position="313"/>
    </location>
</feature>
<evidence type="ECO:0000256" key="4">
    <source>
        <dbReference type="ARBA" id="ARBA00022723"/>
    </source>
</evidence>
<evidence type="ECO:0000259" key="9">
    <source>
        <dbReference type="Pfam" id="PF02878"/>
    </source>
</evidence>
<comment type="caution">
    <text evidence="12">The sequence shown here is derived from an EMBL/GenBank/DDBJ whole genome shotgun (WGS) entry which is preliminary data.</text>
</comment>
<dbReference type="InterPro" id="IPR016066">
    <property type="entry name" value="A-D-PHexomutase_CS"/>
</dbReference>
<dbReference type="SUPFAM" id="SSF53738">
    <property type="entry name" value="Phosphoglucomutase, first 3 domains"/>
    <property type="match status" value="3"/>
</dbReference>
<feature type="domain" description="Alpha-D-phosphohexomutase C-terminal" evidence="8">
    <location>
        <begin position="512"/>
        <end position="531"/>
    </location>
</feature>
<evidence type="ECO:0000256" key="3">
    <source>
        <dbReference type="ARBA" id="ARBA00022553"/>
    </source>
</evidence>
<evidence type="ECO:0000259" key="8">
    <source>
        <dbReference type="Pfam" id="PF00408"/>
    </source>
</evidence>
<gene>
    <name evidence="12" type="ORF">RIF23_11885</name>
</gene>
<dbReference type="Gene3D" id="3.40.120.10">
    <property type="entry name" value="Alpha-D-Glucose-1,6-Bisphosphate, subunit A, domain 3"/>
    <property type="match status" value="3"/>
</dbReference>
<dbReference type="Pfam" id="PF02880">
    <property type="entry name" value="PGM_PMM_III"/>
    <property type="match status" value="1"/>
</dbReference>
<dbReference type="InterPro" id="IPR005845">
    <property type="entry name" value="A-D-PHexomutase_a/b/a-II"/>
</dbReference>
<dbReference type="Proteomes" id="UP001250214">
    <property type="component" value="Unassembled WGS sequence"/>
</dbReference>
<dbReference type="Pfam" id="PF02879">
    <property type="entry name" value="PGM_PMM_II"/>
    <property type="match status" value="1"/>
</dbReference>
<dbReference type="PANTHER" id="PTHR45745">
    <property type="entry name" value="PHOSPHOMANNOMUTASE 45A"/>
    <property type="match status" value="1"/>
</dbReference>
<dbReference type="PROSITE" id="PS00710">
    <property type="entry name" value="PGM_PMM"/>
    <property type="match status" value="1"/>
</dbReference>
<comment type="cofactor">
    <cofactor evidence="1">
        <name>Mg(2+)</name>
        <dbReference type="ChEBI" id="CHEBI:18420"/>
    </cofactor>
</comment>
<dbReference type="Pfam" id="PF00408">
    <property type="entry name" value="PGM_PMM_IV"/>
    <property type="match status" value="1"/>
</dbReference>
<proteinExistence type="inferred from homology"/>
<keyword evidence="5 7" id="KW-0460">Magnesium</keyword>
<reference evidence="13" key="1">
    <citation type="submission" date="2023-07" db="EMBL/GenBank/DDBJ databases">
        <title>Novel species in the genus Lipingzhangella isolated from Sambhar Salt Lake.</title>
        <authorList>
            <person name="Jiya N."/>
            <person name="Kajale S."/>
            <person name="Sharma A."/>
        </authorList>
    </citation>
    <scope>NUCLEOTIDE SEQUENCE [LARGE SCALE GENOMIC DNA]</scope>
    <source>
        <strain evidence="13">LS1_29</strain>
    </source>
</reference>
<feature type="domain" description="Alpha-D-phosphohexomutase alpha/beta/alpha" evidence="11">
    <location>
        <begin position="321"/>
        <end position="443"/>
    </location>
</feature>